<organism evidence="1 2">
    <name type="scientific">Paraburkholderia madseniana</name>
    <dbReference type="NCBI Taxonomy" id="2599607"/>
    <lineage>
        <taxon>Bacteria</taxon>
        <taxon>Pseudomonadati</taxon>
        <taxon>Pseudomonadota</taxon>
        <taxon>Betaproteobacteria</taxon>
        <taxon>Burkholderiales</taxon>
        <taxon>Burkholderiaceae</taxon>
        <taxon>Paraburkholderia</taxon>
    </lineage>
</organism>
<dbReference type="EMBL" id="VOSW01000234">
    <property type="protein sequence ID" value="KAE8753402.1"/>
    <property type="molecule type" value="Genomic_DNA"/>
</dbReference>
<dbReference type="Pfam" id="PF08238">
    <property type="entry name" value="Sel1"/>
    <property type="match status" value="1"/>
</dbReference>
<dbReference type="RefSeq" id="WP_154567953.1">
    <property type="nucleotide sequence ID" value="NZ_VOSW01000234.1"/>
</dbReference>
<protein>
    <recommendedName>
        <fullName evidence="3">Sel1 repeat family protein</fullName>
    </recommendedName>
</protein>
<gene>
    <name evidence="1" type="ORF">FSO04_45390</name>
</gene>
<accession>A0A6N6VXK5</accession>
<evidence type="ECO:0008006" key="3">
    <source>
        <dbReference type="Google" id="ProtNLM"/>
    </source>
</evidence>
<reference evidence="1 2" key="1">
    <citation type="journal article" date="2020" name="Int. J. Syst. Evol. Microbiol.">
        <title>Paraburkholderia madseniana sp. nov., a phenolic acid-degrading bacterium isolated from acidic forest soil.</title>
        <authorList>
            <person name="Wilhelm R.C."/>
            <person name="Murphy S.J.L."/>
            <person name="Feriancek N.M."/>
            <person name="Karasz D.C."/>
            <person name="DeRito C.M."/>
            <person name="Newman J.D."/>
            <person name="Buckley D.H."/>
        </authorList>
    </citation>
    <scope>NUCLEOTIDE SEQUENCE [LARGE SCALE GENOMIC DNA]</scope>
    <source>
        <strain evidence="1 2">RP11</strain>
    </source>
</reference>
<dbReference type="InterPro" id="IPR006597">
    <property type="entry name" value="Sel1-like"/>
</dbReference>
<dbReference type="InterPro" id="IPR011990">
    <property type="entry name" value="TPR-like_helical_dom_sf"/>
</dbReference>
<comment type="caution">
    <text evidence="1">The sequence shown here is derived from an EMBL/GenBank/DDBJ whole genome shotgun (WGS) entry which is preliminary data.</text>
</comment>
<dbReference type="Proteomes" id="UP000463700">
    <property type="component" value="Unassembled WGS sequence"/>
</dbReference>
<evidence type="ECO:0000313" key="2">
    <source>
        <dbReference type="Proteomes" id="UP000463700"/>
    </source>
</evidence>
<dbReference type="Gene3D" id="1.25.40.10">
    <property type="entry name" value="Tetratricopeptide repeat domain"/>
    <property type="match status" value="1"/>
</dbReference>
<sequence length="76" mass="8266">MSDHLDTHDLSLLATAGDATAQFNLAVRYADGEGVQQSCRHAAYWYARAAHQGHVQGNGNWLVAWKTVKAGRDAIT</sequence>
<dbReference type="SUPFAM" id="SSF81901">
    <property type="entry name" value="HCP-like"/>
    <property type="match status" value="1"/>
</dbReference>
<dbReference type="SMART" id="SM00671">
    <property type="entry name" value="SEL1"/>
    <property type="match status" value="1"/>
</dbReference>
<name>A0A6N6VXK5_9BURK</name>
<dbReference type="AlphaFoldDB" id="A0A6N6VXK5"/>
<evidence type="ECO:0000313" key="1">
    <source>
        <dbReference type="EMBL" id="KAE8753402.1"/>
    </source>
</evidence>
<proteinExistence type="predicted"/>